<organism evidence="2 3">
    <name type="scientific">Saccharothrix ecbatanensis</name>
    <dbReference type="NCBI Taxonomy" id="1105145"/>
    <lineage>
        <taxon>Bacteria</taxon>
        <taxon>Bacillati</taxon>
        <taxon>Actinomycetota</taxon>
        <taxon>Actinomycetes</taxon>
        <taxon>Pseudonocardiales</taxon>
        <taxon>Pseudonocardiaceae</taxon>
        <taxon>Saccharothrix</taxon>
    </lineage>
</organism>
<evidence type="ECO:0000313" key="3">
    <source>
        <dbReference type="Proteomes" id="UP000552097"/>
    </source>
</evidence>
<keyword evidence="1" id="KW-0472">Membrane</keyword>
<feature type="transmembrane region" description="Helical" evidence="1">
    <location>
        <begin position="6"/>
        <end position="28"/>
    </location>
</feature>
<evidence type="ECO:0000256" key="1">
    <source>
        <dbReference type="SAM" id="Phobius"/>
    </source>
</evidence>
<accession>A0A7W9HQ71</accession>
<dbReference type="Proteomes" id="UP000552097">
    <property type="component" value="Unassembled WGS sequence"/>
</dbReference>
<dbReference type="EMBL" id="JACHMO010000001">
    <property type="protein sequence ID" value="MBB5806452.1"/>
    <property type="molecule type" value="Genomic_DNA"/>
</dbReference>
<sequence length="32" mass="3839">MEHFFTALLVLVSLMVVWFAGYVVYRLFSDQR</sequence>
<protein>
    <submittedName>
        <fullName evidence="2">Uncharacterized protein</fullName>
    </submittedName>
</protein>
<reference evidence="2 3" key="1">
    <citation type="submission" date="2020-08" db="EMBL/GenBank/DDBJ databases">
        <title>Sequencing the genomes of 1000 actinobacteria strains.</title>
        <authorList>
            <person name="Klenk H.-P."/>
        </authorList>
    </citation>
    <scope>NUCLEOTIDE SEQUENCE [LARGE SCALE GENOMIC DNA]</scope>
    <source>
        <strain evidence="2 3">DSM 45486</strain>
    </source>
</reference>
<proteinExistence type="predicted"/>
<keyword evidence="3" id="KW-1185">Reference proteome</keyword>
<comment type="caution">
    <text evidence="2">The sequence shown here is derived from an EMBL/GenBank/DDBJ whole genome shotgun (WGS) entry which is preliminary data.</text>
</comment>
<dbReference type="AlphaFoldDB" id="A0A7W9HQ71"/>
<name>A0A7W9HQ71_9PSEU</name>
<evidence type="ECO:0000313" key="2">
    <source>
        <dbReference type="EMBL" id="MBB5806452.1"/>
    </source>
</evidence>
<keyword evidence="1" id="KW-1133">Transmembrane helix</keyword>
<gene>
    <name evidence="2" type="ORF">F4560_006220</name>
</gene>
<keyword evidence="1" id="KW-0812">Transmembrane</keyword>